<name>A0ABP1FA48_9FLAO</name>
<gene>
    <name evidence="6" type="ORF">T190115A13A_180025</name>
</gene>
<dbReference type="Gene3D" id="2.170.130.10">
    <property type="entry name" value="TonB-dependent receptor, plug domain"/>
    <property type="match status" value="1"/>
</dbReference>
<dbReference type="InterPro" id="IPR041700">
    <property type="entry name" value="OMP_b-brl_3"/>
</dbReference>
<feature type="chain" id="PRO_5047082633" evidence="4">
    <location>
        <begin position="19"/>
        <end position="791"/>
    </location>
</feature>
<proteinExistence type="predicted"/>
<evidence type="ECO:0000313" key="7">
    <source>
        <dbReference type="Proteomes" id="UP001497602"/>
    </source>
</evidence>
<dbReference type="Gene3D" id="2.60.40.1120">
    <property type="entry name" value="Carboxypeptidase-like, regulatory domain"/>
    <property type="match status" value="1"/>
</dbReference>
<dbReference type="InterPro" id="IPR037066">
    <property type="entry name" value="Plug_dom_sf"/>
</dbReference>
<protein>
    <submittedName>
        <fullName evidence="6">OMP_b-brl_3 domain-containing protein</fullName>
    </submittedName>
</protein>
<dbReference type="Pfam" id="PF14905">
    <property type="entry name" value="OMP_b-brl_3"/>
    <property type="match status" value="1"/>
</dbReference>
<dbReference type="InterPro" id="IPR008969">
    <property type="entry name" value="CarboxyPept-like_regulatory"/>
</dbReference>
<evidence type="ECO:0000256" key="2">
    <source>
        <dbReference type="ARBA" id="ARBA00023136"/>
    </source>
</evidence>
<feature type="domain" description="Outer membrane protein beta-barrel" evidence="5">
    <location>
        <begin position="365"/>
        <end position="767"/>
    </location>
</feature>
<dbReference type="SUPFAM" id="SSF56935">
    <property type="entry name" value="Porins"/>
    <property type="match status" value="1"/>
</dbReference>
<comment type="caution">
    <text evidence="6">The sequence shown here is derived from an EMBL/GenBank/DDBJ whole genome shotgun (WGS) entry which is preliminary data.</text>
</comment>
<keyword evidence="2" id="KW-0472">Membrane</keyword>
<organism evidence="6 7">
    <name type="scientific">Tenacibaculum vairaonense</name>
    <dbReference type="NCBI Taxonomy" id="3137860"/>
    <lineage>
        <taxon>Bacteria</taxon>
        <taxon>Pseudomonadati</taxon>
        <taxon>Bacteroidota</taxon>
        <taxon>Flavobacteriia</taxon>
        <taxon>Flavobacteriales</taxon>
        <taxon>Flavobacteriaceae</taxon>
        <taxon>Tenacibaculum</taxon>
    </lineage>
</organism>
<sequence>MRRLILIFLALISTHMVSQTITGIVKDTIGSVAFADVILKDTSNNIITGTTTNDNGKFNIKAQKGTYTIQVSFLGYQNWSKKVTIDSDLNLGVINLKEDAEALEEVVVKTKKRVIQRKVDRLVFNVEKSIVAEGGNGIDILKIAPRVQVQNGTVEILGKGASRLLINGRLSPLEGDELTAFLENLNSNDIKSIEVITNPPAKYEASSSGGLINIILKKGLKNSWKNAITLTHNQNKYHFNSLRNSFTYNKNNISLAMSMNATKGFHNHIEGLVINYPENLWDINVQSKERDVNYSGRFLLDYTISDKTTIGVQYLGSKSNPGGFSTVTSTVFNTNKNVDKTIENKGDNNINTKNNAINFHAITAIDSLGKSISFDVDYFQYNSKNNRDFITENFSANNNSLGVVADVLNTSNQNIENLSAKADVEFPFNKVKLLFGGKASFTTTNSEVLFYNRLSGVPILETNKSNNFKYAENNIATYVSANTNLTGKVKMKIGMRMENVTTKGTNEGMSEENKNRYTKLFPTVFFKYTKNDKNSFSFSYGRRINRPRFSDLNPFRYYINDNSYSEGNPFLQPSFTDSFELSHTYKRNLTSSAFVNVTTNGFGVVFTSDTNNQTQIITRENYFTQYNYGIIESFSFNKISWWQSQNSLNLLGYYSIFDKTFKAKPKNGMQVLVTSNNTFSMSKSTKFMINSWYSSSHNRGLSSVGNMFNLSIGLQHTFKNSGFKMSFLANDIFDTSSLNNYESIVNGVKQTYRANSSTRNFRISVSYNFGNQKIKNKEREFGNNEERNRAQ</sequence>
<dbReference type="Pfam" id="PF13715">
    <property type="entry name" value="CarbopepD_reg_2"/>
    <property type="match status" value="1"/>
</dbReference>
<dbReference type="RefSeq" id="WP_348737504.1">
    <property type="nucleotide sequence ID" value="NZ_CAXJRC010000009.1"/>
</dbReference>
<evidence type="ECO:0000256" key="4">
    <source>
        <dbReference type="SAM" id="SignalP"/>
    </source>
</evidence>
<evidence type="ECO:0000259" key="5">
    <source>
        <dbReference type="Pfam" id="PF14905"/>
    </source>
</evidence>
<dbReference type="EMBL" id="CAXJRC010000009">
    <property type="protein sequence ID" value="CAL2105696.1"/>
    <property type="molecule type" value="Genomic_DNA"/>
</dbReference>
<evidence type="ECO:0000313" key="6">
    <source>
        <dbReference type="EMBL" id="CAL2105696.1"/>
    </source>
</evidence>
<reference evidence="6 7" key="1">
    <citation type="submission" date="2024-05" db="EMBL/GenBank/DDBJ databases">
        <authorList>
            <person name="Duchaud E."/>
        </authorList>
    </citation>
    <scope>NUCLEOTIDE SEQUENCE [LARGE SCALE GENOMIC DNA]</scope>
    <source>
        <strain evidence="6">Ena-SAMPLE-TAB-13-05-2024-13:56:06:370-140305</strain>
    </source>
</reference>
<dbReference type="SUPFAM" id="SSF49464">
    <property type="entry name" value="Carboxypeptidase regulatory domain-like"/>
    <property type="match status" value="1"/>
</dbReference>
<feature type="signal peptide" evidence="4">
    <location>
        <begin position="1"/>
        <end position="18"/>
    </location>
</feature>
<evidence type="ECO:0000256" key="1">
    <source>
        <dbReference type="ARBA" id="ARBA00004442"/>
    </source>
</evidence>
<keyword evidence="7" id="KW-1185">Reference proteome</keyword>
<keyword evidence="4" id="KW-0732">Signal</keyword>
<dbReference type="PANTHER" id="PTHR40980">
    <property type="entry name" value="PLUG DOMAIN-CONTAINING PROTEIN"/>
    <property type="match status" value="1"/>
</dbReference>
<evidence type="ECO:0000256" key="3">
    <source>
        <dbReference type="ARBA" id="ARBA00023237"/>
    </source>
</evidence>
<comment type="subcellular location">
    <subcellularLocation>
        <location evidence="1">Cell outer membrane</location>
    </subcellularLocation>
</comment>
<accession>A0ABP1FA48</accession>
<dbReference type="Proteomes" id="UP001497602">
    <property type="component" value="Unassembled WGS sequence"/>
</dbReference>
<dbReference type="Gene3D" id="2.40.170.20">
    <property type="entry name" value="TonB-dependent receptor, beta-barrel domain"/>
    <property type="match status" value="1"/>
</dbReference>
<dbReference type="InterPro" id="IPR036942">
    <property type="entry name" value="Beta-barrel_TonB_sf"/>
</dbReference>
<dbReference type="PANTHER" id="PTHR40980:SF4">
    <property type="entry name" value="TONB-DEPENDENT RECEPTOR-LIKE BETA-BARREL DOMAIN-CONTAINING PROTEIN"/>
    <property type="match status" value="1"/>
</dbReference>
<keyword evidence="3" id="KW-0998">Cell outer membrane</keyword>